<feature type="transmembrane region" description="Helical" evidence="6">
    <location>
        <begin position="118"/>
        <end position="136"/>
    </location>
</feature>
<evidence type="ECO:0000256" key="6">
    <source>
        <dbReference type="SAM" id="Phobius"/>
    </source>
</evidence>
<feature type="transmembrane region" description="Helical" evidence="6">
    <location>
        <begin position="88"/>
        <end position="106"/>
    </location>
</feature>
<name>A0A164ZSR5_9AGAM</name>
<keyword evidence="3 6" id="KW-0812">Transmembrane</keyword>
<evidence type="ECO:0000256" key="4">
    <source>
        <dbReference type="ARBA" id="ARBA00022989"/>
    </source>
</evidence>
<evidence type="ECO:0000313" key="9">
    <source>
        <dbReference type="Proteomes" id="UP000076722"/>
    </source>
</evidence>
<evidence type="ECO:0000313" key="8">
    <source>
        <dbReference type="EMBL" id="KZS98025.1"/>
    </source>
</evidence>
<feature type="transmembrane region" description="Helical" evidence="6">
    <location>
        <begin position="316"/>
        <end position="335"/>
    </location>
</feature>
<keyword evidence="9" id="KW-1185">Reference proteome</keyword>
<dbReference type="PANTHER" id="PTHR43791">
    <property type="entry name" value="PERMEASE-RELATED"/>
    <property type="match status" value="1"/>
</dbReference>
<feature type="transmembrane region" description="Helical" evidence="6">
    <location>
        <begin position="406"/>
        <end position="426"/>
    </location>
</feature>
<dbReference type="GO" id="GO:0016020">
    <property type="term" value="C:membrane"/>
    <property type="evidence" value="ECO:0007669"/>
    <property type="project" value="UniProtKB-SubCell"/>
</dbReference>
<dbReference type="Pfam" id="PF07690">
    <property type="entry name" value="MFS_1"/>
    <property type="match status" value="1"/>
</dbReference>
<keyword evidence="5 6" id="KW-0472">Membrane</keyword>
<evidence type="ECO:0000259" key="7">
    <source>
        <dbReference type="PROSITE" id="PS50850"/>
    </source>
</evidence>
<feature type="transmembrane region" description="Helical" evidence="6">
    <location>
        <begin position="178"/>
        <end position="200"/>
    </location>
</feature>
<feature type="transmembrane region" description="Helical" evidence="6">
    <location>
        <begin position="148"/>
        <end position="166"/>
    </location>
</feature>
<dbReference type="InterPro" id="IPR036259">
    <property type="entry name" value="MFS_trans_sf"/>
</dbReference>
<accession>A0A164ZSR5</accession>
<feature type="transmembrane region" description="Helical" evidence="6">
    <location>
        <begin position="438"/>
        <end position="456"/>
    </location>
</feature>
<protein>
    <submittedName>
        <fullName evidence="8">Sugar transporter</fullName>
    </submittedName>
</protein>
<dbReference type="SUPFAM" id="SSF103473">
    <property type="entry name" value="MFS general substrate transporter"/>
    <property type="match status" value="1"/>
</dbReference>
<keyword evidence="4 6" id="KW-1133">Transmembrane helix</keyword>
<dbReference type="Gene3D" id="1.20.1250.20">
    <property type="entry name" value="MFS general substrate transporter like domains"/>
    <property type="match status" value="2"/>
</dbReference>
<evidence type="ECO:0000256" key="5">
    <source>
        <dbReference type="ARBA" id="ARBA00023136"/>
    </source>
</evidence>
<evidence type="ECO:0000256" key="1">
    <source>
        <dbReference type="ARBA" id="ARBA00004141"/>
    </source>
</evidence>
<dbReference type="PROSITE" id="PS50850">
    <property type="entry name" value="MFS"/>
    <property type="match status" value="1"/>
</dbReference>
<evidence type="ECO:0000256" key="3">
    <source>
        <dbReference type="ARBA" id="ARBA00022692"/>
    </source>
</evidence>
<feature type="transmembrane region" description="Helical" evidence="6">
    <location>
        <begin position="212"/>
        <end position="234"/>
    </location>
</feature>
<gene>
    <name evidence="8" type="ORF">SISNIDRAFT_204026</name>
</gene>
<dbReference type="OrthoDB" id="2985014at2759"/>
<proteinExistence type="predicted"/>
<keyword evidence="8" id="KW-0762">Sugar transport</keyword>
<dbReference type="FunFam" id="1.20.1250.20:FF:000057">
    <property type="entry name" value="MFS general substrate transporter"/>
    <property type="match status" value="1"/>
</dbReference>
<dbReference type="InterPro" id="IPR020846">
    <property type="entry name" value="MFS_dom"/>
</dbReference>
<dbReference type="PANTHER" id="PTHR43791:SF6">
    <property type="entry name" value="TRANSPORTER, PUTATIVE (AFU_ORTHOLOGUE AFUA_1G16690)-RELATED"/>
    <property type="match status" value="1"/>
</dbReference>
<dbReference type="EMBL" id="KV419396">
    <property type="protein sequence ID" value="KZS98025.1"/>
    <property type="molecule type" value="Genomic_DNA"/>
</dbReference>
<organism evidence="8 9">
    <name type="scientific">Sistotremastrum niveocremeum HHB9708</name>
    <dbReference type="NCBI Taxonomy" id="1314777"/>
    <lineage>
        <taxon>Eukaryota</taxon>
        <taxon>Fungi</taxon>
        <taxon>Dikarya</taxon>
        <taxon>Basidiomycota</taxon>
        <taxon>Agaricomycotina</taxon>
        <taxon>Agaricomycetes</taxon>
        <taxon>Sistotremastrales</taxon>
        <taxon>Sistotremastraceae</taxon>
        <taxon>Sertulicium</taxon>
        <taxon>Sertulicium niveocremeum</taxon>
    </lineage>
</organism>
<dbReference type="FunFam" id="1.20.1250.20:FF:000013">
    <property type="entry name" value="MFS general substrate transporter"/>
    <property type="match status" value="1"/>
</dbReference>
<dbReference type="InterPro" id="IPR011701">
    <property type="entry name" value="MFS"/>
</dbReference>
<dbReference type="GO" id="GO:0022857">
    <property type="term" value="F:transmembrane transporter activity"/>
    <property type="evidence" value="ECO:0007669"/>
    <property type="project" value="InterPro"/>
</dbReference>
<comment type="subcellular location">
    <subcellularLocation>
        <location evidence="1">Membrane</location>
        <topology evidence="1">Multi-pass membrane protein</topology>
    </subcellularLocation>
</comment>
<keyword evidence="2" id="KW-0813">Transport</keyword>
<dbReference type="STRING" id="1314777.A0A164ZSR5"/>
<feature type="transmembrane region" description="Helical" evidence="6">
    <location>
        <begin position="284"/>
        <end position="304"/>
    </location>
</feature>
<sequence length="484" mass="53879">MAATRDSSSIGHAKDIDIVEGSAIEDPDAEFGGTEARKALERKLLWKIDLRMSILVVLYILNYIDRNNASAARLRGFEADLHLKGQEFATLLSILYVGYILMQVPSNMFLNHIGRPSIYLPCAMLIWGMISVLTGITKNFVGALLTRFFLGFVEAAFFPGALFLISKWYKKEELGLRTAILYCGNLSSNAFGSLLASGILDGMQGKLGHAAWRWLFYIEGALTMFVAVIAFFVLPDFPNNTKSLSPLERKLAERRMLEDVGVEDVEAPGSSMHGFRLAMTDWKVWWMSLALTAQVVGLSFNQYFPTLTATLGFNTTVTLLLCAPPWAFAVLVTFFNARHSDKTGERFFHIIVSLGFGVVGFIIALATMNTAARYVSLFLMAQSYAGFVVFYAWMSNSIPRPPSKRAVALAFINAFSQLGNIAGSYVFPKGFGPTYKKSYGICIAMFGVAVAMSYVFRRHLISVNRQLAREEEKGDKEKGFRYLY</sequence>
<reference evidence="8 9" key="1">
    <citation type="journal article" date="2016" name="Mol. Biol. Evol.">
        <title>Comparative Genomics of Early-Diverging Mushroom-Forming Fungi Provides Insights into the Origins of Lignocellulose Decay Capabilities.</title>
        <authorList>
            <person name="Nagy L.G."/>
            <person name="Riley R."/>
            <person name="Tritt A."/>
            <person name="Adam C."/>
            <person name="Daum C."/>
            <person name="Floudas D."/>
            <person name="Sun H."/>
            <person name="Yadav J.S."/>
            <person name="Pangilinan J."/>
            <person name="Larsson K.H."/>
            <person name="Matsuura K."/>
            <person name="Barry K."/>
            <person name="Labutti K."/>
            <person name="Kuo R."/>
            <person name="Ohm R.A."/>
            <person name="Bhattacharya S.S."/>
            <person name="Shirouzu T."/>
            <person name="Yoshinaga Y."/>
            <person name="Martin F.M."/>
            <person name="Grigoriev I.V."/>
            <person name="Hibbett D.S."/>
        </authorList>
    </citation>
    <scope>NUCLEOTIDE SEQUENCE [LARGE SCALE GENOMIC DNA]</scope>
    <source>
        <strain evidence="8 9">HHB9708</strain>
    </source>
</reference>
<feature type="transmembrane region" description="Helical" evidence="6">
    <location>
        <begin position="347"/>
        <end position="368"/>
    </location>
</feature>
<evidence type="ECO:0000256" key="2">
    <source>
        <dbReference type="ARBA" id="ARBA00022448"/>
    </source>
</evidence>
<dbReference type="AlphaFoldDB" id="A0A164ZSR5"/>
<feature type="domain" description="Major facilitator superfamily (MFS) profile" evidence="7">
    <location>
        <begin position="51"/>
        <end position="465"/>
    </location>
</feature>
<dbReference type="Proteomes" id="UP000076722">
    <property type="component" value="Unassembled WGS sequence"/>
</dbReference>
<feature type="transmembrane region" description="Helical" evidence="6">
    <location>
        <begin position="374"/>
        <end position="394"/>
    </location>
</feature>